<dbReference type="PANTHER" id="PTHR43422:SF3">
    <property type="entry name" value="THIAMINE THIAZOLE SYNTHASE"/>
    <property type="match status" value="1"/>
</dbReference>
<dbReference type="InterPro" id="IPR036188">
    <property type="entry name" value="FAD/NAD-bd_sf"/>
</dbReference>
<reference evidence="1 2" key="1">
    <citation type="journal article" date="2014" name="Int. J. Syst. Evol. Microbiol.">
        <title>Nocardia vulneris sp. nov., isolated from wounds of human patients in North America.</title>
        <authorList>
            <person name="Lasker B.A."/>
            <person name="Bell M."/>
            <person name="Klenk H.P."/>
            <person name="Sproer C."/>
            <person name="Schumann C."/>
            <person name="Schumann P."/>
            <person name="Brown J.M."/>
        </authorList>
    </citation>
    <scope>NUCLEOTIDE SEQUENCE [LARGE SCALE GENOMIC DNA]</scope>
    <source>
        <strain evidence="1 2">W9851</strain>
    </source>
</reference>
<evidence type="ECO:0008006" key="3">
    <source>
        <dbReference type="Google" id="ProtNLM"/>
    </source>
</evidence>
<protein>
    <recommendedName>
        <fullName evidence="3">FAD-binding domain-containing protein</fullName>
    </recommendedName>
</protein>
<evidence type="ECO:0000313" key="2">
    <source>
        <dbReference type="Proteomes" id="UP000031364"/>
    </source>
</evidence>
<proteinExistence type="predicted"/>
<dbReference type="PANTHER" id="PTHR43422">
    <property type="entry name" value="THIAMINE THIAZOLE SYNTHASE"/>
    <property type="match status" value="1"/>
</dbReference>
<dbReference type="Proteomes" id="UP000031364">
    <property type="component" value="Unassembled WGS sequence"/>
</dbReference>
<evidence type="ECO:0000313" key="1">
    <source>
        <dbReference type="EMBL" id="KIA65209.1"/>
    </source>
</evidence>
<accession>A0ABR4ZJS9</accession>
<dbReference type="SUPFAM" id="SSF51905">
    <property type="entry name" value="FAD/NAD(P)-binding domain"/>
    <property type="match status" value="1"/>
</dbReference>
<gene>
    <name evidence="1" type="ORF">FG87_10025</name>
</gene>
<keyword evidence="2" id="KW-1185">Reference proteome</keyword>
<dbReference type="RefSeq" id="WP_043667661.1">
    <property type="nucleotide sequence ID" value="NZ_BDCI01000002.1"/>
</dbReference>
<dbReference type="Gene3D" id="3.50.50.60">
    <property type="entry name" value="FAD/NAD(P)-binding domain"/>
    <property type="match status" value="1"/>
</dbReference>
<name>A0ABR4ZJS9_9NOCA</name>
<organism evidence="1 2">
    <name type="scientific">Nocardia vulneris</name>
    <dbReference type="NCBI Taxonomy" id="1141657"/>
    <lineage>
        <taxon>Bacteria</taxon>
        <taxon>Bacillati</taxon>
        <taxon>Actinomycetota</taxon>
        <taxon>Actinomycetes</taxon>
        <taxon>Mycobacteriales</taxon>
        <taxon>Nocardiaceae</taxon>
        <taxon>Nocardia</taxon>
    </lineage>
</organism>
<dbReference type="EMBL" id="JNFP01000009">
    <property type="protein sequence ID" value="KIA65209.1"/>
    <property type="molecule type" value="Genomic_DNA"/>
</dbReference>
<comment type="caution">
    <text evidence="1">The sequence shown here is derived from an EMBL/GenBank/DDBJ whole genome shotgun (WGS) entry which is preliminary data.</text>
</comment>
<sequence length="450" mass="48221">MSSATATIENTDRAVVIGASIAGLTAAQALSGIFAEVTVVERDVLPAGAGHRRAVPQGRHVHSLLAGGAIALEHLFPGFGDDMVLAGAVPFWSGLDWYLDGYRIQAPPQRGRGVVSSRCLLESILRDRVAALPNVTIVDNCAVLNPVAPTDRRRVTGVRVQSRARGGAPTVLPADLVVDASGRGGRSPLWLAELGFQPPRESKMPVDTTYVTRSYRREPQHLNGRPGTIVSPFPGSPRGTFLLAQENDEFILTIGGLFGAQPPMDDDTLLTFAQSLPTDDFADFLRTATRISEPVKMRYPTSVRRHYEELDEFPAGYLVLGDAVCSFNPVHGQGMSMAARSAVILRELLEAGPNDLAQQFFRAVADPVEAAWTFATRMDSRFPASGIAPTLESRLLDRYVARMARAAATDDLVAAAVVSVLQLTATPDTLLAPAVLGRVLRHMSNAALVG</sequence>